<evidence type="ECO:0000313" key="2">
    <source>
        <dbReference type="EMBL" id="RDU37951.1"/>
    </source>
</evidence>
<dbReference type="Pfam" id="PF13487">
    <property type="entry name" value="HD_5"/>
    <property type="match status" value="1"/>
</dbReference>
<organism evidence="2 3">
    <name type="scientific">Neobacillus piezotolerans</name>
    <dbReference type="NCBI Taxonomy" id="2259171"/>
    <lineage>
        <taxon>Bacteria</taxon>
        <taxon>Bacillati</taxon>
        <taxon>Bacillota</taxon>
        <taxon>Bacilli</taxon>
        <taxon>Bacillales</taxon>
        <taxon>Bacillaceae</taxon>
        <taxon>Neobacillus</taxon>
    </lineage>
</organism>
<reference evidence="2 3" key="1">
    <citation type="submission" date="2018-07" db="EMBL/GenBank/DDBJ databases">
        <title>Bacillus sp. YLB-04 draft genome sequence.</title>
        <authorList>
            <person name="Yu L."/>
            <person name="Tang X."/>
        </authorList>
    </citation>
    <scope>NUCLEOTIDE SEQUENCE [LARGE SCALE GENOMIC DNA]</scope>
    <source>
        <strain evidence="2 3">YLB-04</strain>
    </source>
</reference>
<dbReference type="Gene3D" id="1.10.3210.10">
    <property type="entry name" value="Hypothetical protein af1432"/>
    <property type="match status" value="1"/>
</dbReference>
<sequence>MECMIQTISKDNLFYVYPSDTPDVMEFFYILSGEMVCEYQGEKIKLEPGDYYSAVNLEKPVHFSTLTDITYLWIISEPTFYQLSDSLLSLKAIVHEVEKKDIHTHKHSERVSGYAVKMAKKLMLPKERLENLFVASMLHDIGKINIPSEILNKPGKLTDQEFSVVKRHPGDGAEMVKDLYYKDIATIIEQHHERLNGSGYPRGLKGEDILLEARIIAVSDSFDAMTEDRAYRKAFDVQYAVDELISMADTHYDRKVVEAFVEILKEEGRLENEMLKVK</sequence>
<dbReference type="Proteomes" id="UP000257144">
    <property type="component" value="Unassembled WGS sequence"/>
</dbReference>
<keyword evidence="2" id="KW-0378">Hydrolase</keyword>
<gene>
    <name evidence="2" type="ORF">DRW41_05810</name>
</gene>
<dbReference type="AlphaFoldDB" id="A0A3D8GUW4"/>
<proteinExistence type="predicted"/>
<dbReference type="InterPro" id="IPR006675">
    <property type="entry name" value="HDIG_dom"/>
</dbReference>
<dbReference type="GO" id="GO:0016787">
    <property type="term" value="F:hydrolase activity"/>
    <property type="evidence" value="ECO:0007669"/>
    <property type="project" value="UniProtKB-KW"/>
</dbReference>
<name>A0A3D8GUW4_9BACI</name>
<dbReference type="SMART" id="SM00471">
    <property type="entry name" value="HDc"/>
    <property type="match status" value="1"/>
</dbReference>
<dbReference type="InterPro" id="IPR011051">
    <property type="entry name" value="RmlC_Cupin_sf"/>
</dbReference>
<dbReference type="SUPFAM" id="SSF109604">
    <property type="entry name" value="HD-domain/PDEase-like"/>
    <property type="match status" value="1"/>
</dbReference>
<dbReference type="NCBIfam" id="TIGR00277">
    <property type="entry name" value="HDIG"/>
    <property type="match status" value="1"/>
</dbReference>
<dbReference type="SUPFAM" id="SSF51182">
    <property type="entry name" value="RmlC-like cupins"/>
    <property type="match status" value="1"/>
</dbReference>
<protein>
    <submittedName>
        <fullName evidence="2">Phosphohydrolase</fullName>
    </submittedName>
</protein>
<comment type="caution">
    <text evidence="2">The sequence shown here is derived from an EMBL/GenBank/DDBJ whole genome shotgun (WGS) entry which is preliminary data.</text>
</comment>
<dbReference type="EMBL" id="QNQT01000002">
    <property type="protein sequence ID" value="RDU37951.1"/>
    <property type="molecule type" value="Genomic_DNA"/>
</dbReference>
<feature type="domain" description="HD-GYP" evidence="1">
    <location>
        <begin position="82"/>
        <end position="276"/>
    </location>
</feature>
<accession>A0A3D8GUW4</accession>
<evidence type="ECO:0000313" key="3">
    <source>
        <dbReference type="Proteomes" id="UP000257144"/>
    </source>
</evidence>
<dbReference type="CDD" id="cd00077">
    <property type="entry name" value="HDc"/>
    <property type="match status" value="1"/>
</dbReference>
<dbReference type="InterPro" id="IPR037522">
    <property type="entry name" value="HD_GYP_dom"/>
</dbReference>
<keyword evidence="3" id="KW-1185">Reference proteome</keyword>
<dbReference type="OrthoDB" id="9759601at2"/>
<dbReference type="InterPro" id="IPR003607">
    <property type="entry name" value="HD/PDEase_dom"/>
</dbReference>
<dbReference type="PROSITE" id="PS51832">
    <property type="entry name" value="HD_GYP"/>
    <property type="match status" value="1"/>
</dbReference>
<dbReference type="PANTHER" id="PTHR43155">
    <property type="entry name" value="CYCLIC DI-GMP PHOSPHODIESTERASE PA4108-RELATED"/>
    <property type="match status" value="1"/>
</dbReference>
<evidence type="ECO:0000259" key="1">
    <source>
        <dbReference type="PROSITE" id="PS51832"/>
    </source>
</evidence>